<gene>
    <name evidence="2" type="ORF">G7Z17_g2451</name>
</gene>
<accession>A0A9P5HJP6</accession>
<evidence type="ECO:0000313" key="3">
    <source>
        <dbReference type="Proteomes" id="UP000722485"/>
    </source>
</evidence>
<dbReference type="OrthoDB" id="4500473at2759"/>
<evidence type="ECO:0000313" key="2">
    <source>
        <dbReference type="EMBL" id="KAF7555067.1"/>
    </source>
</evidence>
<dbReference type="Proteomes" id="UP000722485">
    <property type="component" value="Unassembled WGS sequence"/>
</dbReference>
<keyword evidence="1" id="KW-0812">Transmembrane</keyword>
<sequence length="249" mass="27700">MDISGNIRAPIATAIGLVVTLSVGVAFSRTIRNYWEFKSLETLVFQPTPEYIEDSIEDDKVVTFLDNRGRFRSPKLFMITGVIIARGANMRSSDVRKRRIQGIPGADMHLLPTNMSTSASVALVSFAIDVAQQLRSIAHELSQESGIKPFCSCLAAELSNIHQGLGGELDEDIQADRVSERRLSKVLDNLERLCQVKASIVLKVSIKYSNISPFYRDPPAVQYTYPTTSPPSIADDTLPLINYPRRNRE</sequence>
<comment type="caution">
    <text evidence="2">The sequence shown here is derived from an EMBL/GenBank/DDBJ whole genome shotgun (WGS) entry which is preliminary data.</text>
</comment>
<protein>
    <submittedName>
        <fullName evidence="2">Uncharacterized protein</fullName>
    </submittedName>
</protein>
<organism evidence="2 3">
    <name type="scientific">Cylindrodendrum hubeiense</name>
    <dbReference type="NCBI Taxonomy" id="595255"/>
    <lineage>
        <taxon>Eukaryota</taxon>
        <taxon>Fungi</taxon>
        <taxon>Dikarya</taxon>
        <taxon>Ascomycota</taxon>
        <taxon>Pezizomycotina</taxon>
        <taxon>Sordariomycetes</taxon>
        <taxon>Hypocreomycetidae</taxon>
        <taxon>Hypocreales</taxon>
        <taxon>Nectriaceae</taxon>
        <taxon>Cylindrodendrum</taxon>
    </lineage>
</organism>
<proteinExistence type="predicted"/>
<evidence type="ECO:0000256" key="1">
    <source>
        <dbReference type="SAM" id="Phobius"/>
    </source>
</evidence>
<keyword evidence="1" id="KW-0472">Membrane</keyword>
<dbReference type="AlphaFoldDB" id="A0A9P5HJP6"/>
<feature type="transmembrane region" description="Helical" evidence="1">
    <location>
        <begin position="6"/>
        <end position="28"/>
    </location>
</feature>
<dbReference type="EMBL" id="JAANBB010000024">
    <property type="protein sequence ID" value="KAF7555067.1"/>
    <property type="molecule type" value="Genomic_DNA"/>
</dbReference>
<name>A0A9P5HJP6_9HYPO</name>
<reference evidence="2" key="1">
    <citation type="submission" date="2020-03" db="EMBL/GenBank/DDBJ databases">
        <title>Draft Genome Sequence of Cylindrodendrum hubeiense.</title>
        <authorList>
            <person name="Buettner E."/>
            <person name="Kellner H."/>
        </authorList>
    </citation>
    <scope>NUCLEOTIDE SEQUENCE</scope>
    <source>
        <strain evidence="2">IHI 201604</strain>
    </source>
</reference>
<keyword evidence="1" id="KW-1133">Transmembrane helix</keyword>
<keyword evidence="3" id="KW-1185">Reference proteome</keyword>